<evidence type="ECO:0000313" key="2">
    <source>
        <dbReference type="EMBL" id="MBS7811210.1"/>
    </source>
</evidence>
<evidence type="ECO:0000313" key="3">
    <source>
        <dbReference type="Proteomes" id="UP000766336"/>
    </source>
</evidence>
<name>A0ABS5QC12_9PROT</name>
<organism evidence="2 3">
    <name type="scientific">Roseococcus pinisoli</name>
    <dbReference type="NCBI Taxonomy" id="2835040"/>
    <lineage>
        <taxon>Bacteria</taxon>
        <taxon>Pseudomonadati</taxon>
        <taxon>Pseudomonadota</taxon>
        <taxon>Alphaproteobacteria</taxon>
        <taxon>Acetobacterales</taxon>
        <taxon>Roseomonadaceae</taxon>
        <taxon>Roseococcus</taxon>
    </lineage>
</organism>
<dbReference type="Proteomes" id="UP000766336">
    <property type="component" value="Unassembled WGS sequence"/>
</dbReference>
<proteinExistence type="predicted"/>
<feature type="region of interest" description="Disordered" evidence="1">
    <location>
        <begin position="1"/>
        <end position="22"/>
    </location>
</feature>
<gene>
    <name evidence="2" type="ORF">KHU32_09695</name>
</gene>
<dbReference type="RefSeq" id="WP_213669899.1">
    <property type="nucleotide sequence ID" value="NZ_JAHCDA010000002.1"/>
</dbReference>
<comment type="caution">
    <text evidence="2">The sequence shown here is derived from an EMBL/GenBank/DDBJ whole genome shotgun (WGS) entry which is preliminary data.</text>
</comment>
<dbReference type="EMBL" id="JAHCDA010000002">
    <property type="protein sequence ID" value="MBS7811210.1"/>
    <property type="molecule type" value="Genomic_DNA"/>
</dbReference>
<keyword evidence="3" id="KW-1185">Reference proteome</keyword>
<reference evidence="2 3" key="1">
    <citation type="submission" date="2021-05" db="EMBL/GenBank/DDBJ databases">
        <title>Roseococcus sp. XZZS9, whole genome shotgun sequencing project.</title>
        <authorList>
            <person name="Zhao G."/>
            <person name="Shen L."/>
        </authorList>
    </citation>
    <scope>NUCLEOTIDE SEQUENCE [LARGE SCALE GENOMIC DNA]</scope>
    <source>
        <strain evidence="2 3">XZZS9</strain>
    </source>
</reference>
<accession>A0ABS5QC12</accession>
<feature type="region of interest" description="Disordered" evidence="1">
    <location>
        <begin position="71"/>
        <end position="100"/>
    </location>
</feature>
<protein>
    <submittedName>
        <fullName evidence="2">Uncharacterized protein</fullName>
    </submittedName>
</protein>
<sequence length="360" mass="39110">MGKKAPSMPAAPDPVATAQAQTQSNLETARFNANANRVNQVTPFGTQTWTNNALSSEDLDRIQAAEIEAARARGDTSFDPAAWRQSAEKQGQDRWTSTVTLSPAEQRQLELSNQGQELYGTIALEQLRRAQGMLSEPFNPGVPDRTGQIRTDFRTGLDFGQFGDPNATRDRVEEALNARLAPQQQRDREALDTRLANQGLTMGSEAWNAAQDAYGRSVNDARLAVTAQGRAEQESLYNMALGAGNFYNQGLQFGNAAVGQQANMDQARFQQQLAIRNQPLNEASALLSGQQVQMPQFQQVPQVSMAPTDVIGATNSAYAGQMQGYNAQMQQYNAQMQGMYQLGGQVLGAGLKWGLGGFGK</sequence>
<evidence type="ECO:0000256" key="1">
    <source>
        <dbReference type="SAM" id="MobiDB-lite"/>
    </source>
</evidence>